<dbReference type="Proteomes" id="UP000199564">
    <property type="component" value="Unassembled WGS sequence"/>
</dbReference>
<dbReference type="Pfam" id="PF07940">
    <property type="entry name" value="Hepar_II_III_C"/>
    <property type="match status" value="1"/>
</dbReference>
<evidence type="ECO:0000313" key="7">
    <source>
        <dbReference type="EMBL" id="SFO74104.1"/>
    </source>
</evidence>
<dbReference type="Pfam" id="PF16889">
    <property type="entry name" value="Hepar_II_III_N"/>
    <property type="match status" value="1"/>
</dbReference>
<evidence type="ECO:0000256" key="2">
    <source>
        <dbReference type="ARBA" id="ARBA00022729"/>
    </source>
</evidence>
<dbReference type="InterPro" id="IPR008929">
    <property type="entry name" value="Chondroitin_lyas"/>
</dbReference>
<dbReference type="PANTHER" id="PTHR39210">
    <property type="entry name" value="HEPARIN-SULFATE LYASE"/>
    <property type="match status" value="1"/>
</dbReference>
<dbReference type="RefSeq" id="WP_091655522.1">
    <property type="nucleotide sequence ID" value="NZ_FOVW01000013.1"/>
</dbReference>
<evidence type="ECO:0000313" key="8">
    <source>
        <dbReference type="Proteomes" id="UP000199564"/>
    </source>
</evidence>
<feature type="domain" description="Heparin-sulfate lyase N-terminal" evidence="6">
    <location>
        <begin position="142"/>
        <end position="309"/>
    </location>
</feature>
<organism evidence="7 8">
    <name type="scientific">Algoriphagus ornithinivorans</name>
    <dbReference type="NCBI Taxonomy" id="226506"/>
    <lineage>
        <taxon>Bacteria</taxon>
        <taxon>Pseudomonadati</taxon>
        <taxon>Bacteroidota</taxon>
        <taxon>Cytophagia</taxon>
        <taxon>Cytophagales</taxon>
        <taxon>Cyclobacteriaceae</taxon>
        <taxon>Algoriphagus</taxon>
    </lineage>
</organism>
<name>A0A1I5JMS6_9BACT</name>
<dbReference type="Gene3D" id="2.70.98.70">
    <property type="match status" value="1"/>
</dbReference>
<dbReference type="AlphaFoldDB" id="A0A1I5JMS6"/>
<protein>
    <submittedName>
        <fullName evidence="7">Heparinase II/III N-terminus</fullName>
    </submittedName>
</protein>
<keyword evidence="8" id="KW-1185">Reference proteome</keyword>
<dbReference type="InterPro" id="IPR031680">
    <property type="entry name" value="Hepar_II_III_N"/>
</dbReference>
<dbReference type="PANTHER" id="PTHR39210:SF1">
    <property type="entry name" value="HEPARIN-SULFATE LYASE"/>
    <property type="match status" value="1"/>
</dbReference>
<evidence type="ECO:0000256" key="3">
    <source>
        <dbReference type="ARBA" id="ARBA00022764"/>
    </source>
</evidence>
<dbReference type="GO" id="GO:0042597">
    <property type="term" value="C:periplasmic space"/>
    <property type="evidence" value="ECO:0007669"/>
    <property type="project" value="UniProtKB-SubCell"/>
</dbReference>
<evidence type="ECO:0000256" key="1">
    <source>
        <dbReference type="ARBA" id="ARBA00004418"/>
    </source>
</evidence>
<dbReference type="GO" id="GO:0016829">
    <property type="term" value="F:lyase activity"/>
    <property type="evidence" value="ECO:0007669"/>
    <property type="project" value="UniProtKB-KW"/>
</dbReference>
<keyword evidence="4" id="KW-0456">Lyase</keyword>
<accession>A0A1I5JMS6</accession>
<comment type="subcellular location">
    <subcellularLocation>
        <location evidence="1">Periplasm</location>
    </subcellularLocation>
</comment>
<keyword evidence="2" id="KW-0732">Signal</keyword>
<dbReference type="Gene3D" id="1.50.10.100">
    <property type="entry name" value="Chondroitin AC/alginate lyase"/>
    <property type="match status" value="1"/>
</dbReference>
<dbReference type="EMBL" id="FOVW01000013">
    <property type="protein sequence ID" value="SFO74104.1"/>
    <property type="molecule type" value="Genomic_DNA"/>
</dbReference>
<dbReference type="SUPFAM" id="SSF48230">
    <property type="entry name" value="Chondroitin AC/alginate lyase"/>
    <property type="match status" value="1"/>
</dbReference>
<dbReference type="STRING" id="226506.SAMN04488519_1135"/>
<gene>
    <name evidence="7" type="ORF">SAMN04488519_1135</name>
</gene>
<keyword evidence="3" id="KW-0574">Periplasm</keyword>
<reference evidence="8" key="1">
    <citation type="submission" date="2016-10" db="EMBL/GenBank/DDBJ databases">
        <authorList>
            <person name="Varghese N."/>
            <person name="Submissions S."/>
        </authorList>
    </citation>
    <scope>NUCLEOTIDE SEQUENCE [LARGE SCALE GENOMIC DNA]</scope>
    <source>
        <strain evidence="8">DSM 15282</strain>
    </source>
</reference>
<sequence>MLPKLSLLFRTLIHLKPIQAIYQVKNRLFKSGPLSSFQVAFTKIQKLDFFQAPAVNTFLRVNPDQFHFEFLNLSQTYSKSSLDWNDQSHGKLWNYNLQYLDFLKQDDVPIKIKTDILKDIYAWLWAGRLPLEPYPASLRIMNMIRFLNENELDSEDGNLVKTYLIAEINYLSKNLEFHLLANHLLENAFAFWMGALYFNNEAWINKAGKLLESELKEQTLSDGAHYELSPMYHQIILFRVIEAYVLTPAKFGIKNKLKLIAEKMLWWMDQMTFQNGSLPHFNDTTEQISYSSIQLKKFASSAGIFSRKTGLKESGYRIFETGGFKLIADVEGIKPSYQPGHAHADTFSFVLHYDHQPLIVDPGISTYNISSRRDWERSTIAHNTVTIDERNSSQVWAGFRVGKRANVKIQVDEKDHFLGFHTGFGNQLHQREFRILDDEISILDHIKNPILGSKFEARFYFHPMITPEIIDNEVIALTEKIKMRIIGHKQFSIEVYDYCMGFNSLAPSKYLKVIFQSEAISTTIFIQE</sequence>
<dbReference type="InterPro" id="IPR012480">
    <property type="entry name" value="Hepar_II_III_C"/>
</dbReference>
<evidence type="ECO:0000259" key="5">
    <source>
        <dbReference type="Pfam" id="PF07940"/>
    </source>
</evidence>
<evidence type="ECO:0000259" key="6">
    <source>
        <dbReference type="Pfam" id="PF16889"/>
    </source>
</evidence>
<proteinExistence type="predicted"/>
<evidence type="ECO:0000256" key="4">
    <source>
        <dbReference type="ARBA" id="ARBA00023239"/>
    </source>
</evidence>
<feature type="domain" description="Heparinase II/III-like C-terminal" evidence="5">
    <location>
        <begin position="311"/>
        <end position="503"/>
    </location>
</feature>